<comment type="subcellular location">
    <subcellularLocation>
        <location evidence="1">Membrane</location>
        <topology evidence="1">Multi-pass membrane protein</topology>
    </subcellularLocation>
</comment>
<evidence type="ECO:0000256" key="4">
    <source>
        <dbReference type="ARBA" id="ARBA00022989"/>
    </source>
</evidence>
<dbReference type="OrthoDB" id="9774361at2"/>
<dbReference type="Proteomes" id="UP000257144">
    <property type="component" value="Unassembled WGS sequence"/>
</dbReference>
<evidence type="ECO:0000256" key="3">
    <source>
        <dbReference type="ARBA" id="ARBA00022692"/>
    </source>
</evidence>
<evidence type="ECO:0000256" key="2">
    <source>
        <dbReference type="ARBA" id="ARBA00009773"/>
    </source>
</evidence>
<feature type="transmembrane region" description="Helical" evidence="6">
    <location>
        <begin position="206"/>
        <end position="236"/>
    </location>
</feature>
<dbReference type="AlphaFoldDB" id="A0A3D8GWA1"/>
<evidence type="ECO:0000313" key="8">
    <source>
        <dbReference type="Proteomes" id="UP000257144"/>
    </source>
</evidence>
<dbReference type="RefSeq" id="WP_115450372.1">
    <property type="nucleotide sequence ID" value="NZ_QNQT01000001.1"/>
</dbReference>
<comment type="similarity">
    <text evidence="2">Belongs to the autoinducer-2 exporter (AI-2E) (TC 2.A.86) family.</text>
</comment>
<sequence length="352" mass="38587">MTAYFSKKRIAWLVGIAAAAIALYFILPVSIPLIMALITAILLEPAVRLAGVKLKLKRNQSVLAVFSLFVLIAASVGYYVATKAITEAIIAVNHMPVFVNKLSAFWFEAKQAIARAAKDLPDAIVIQLTGQLDKFIDTIKNVLLAYVNIGNIRALLTNVPNLLISFLVYLVALFLFMIDIPRLRLGLHKHLSERTAEKVNLMFSRLSYIILGFLKAQLLVSILIFAISLLGLYLIVPEAAVFAAFIIWLFDFIPIIGSIIVLGPWAIFAALMGNTLLAIELSALAAVLITTRHYLEPKMLGSHFRLSPLLTLAAMYLGFKILGLTGIVLGPILVVAISSAREAGILKFNYKI</sequence>
<dbReference type="NCBIfam" id="TIGR02872">
    <property type="entry name" value="spore_ytvI"/>
    <property type="match status" value="1"/>
</dbReference>
<comment type="caution">
    <text evidence="7">The sequence shown here is derived from an EMBL/GenBank/DDBJ whole genome shotgun (WGS) entry which is preliminary data.</text>
</comment>
<evidence type="ECO:0000313" key="7">
    <source>
        <dbReference type="EMBL" id="RDU38451.1"/>
    </source>
</evidence>
<feature type="transmembrane region" description="Helical" evidence="6">
    <location>
        <begin position="162"/>
        <end position="185"/>
    </location>
</feature>
<keyword evidence="5 6" id="KW-0472">Membrane</keyword>
<keyword evidence="4 6" id="KW-1133">Transmembrane helix</keyword>
<dbReference type="Pfam" id="PF01594">
    <property type="entry name" value="AI-2E_transport"/>
    <property type="match status" value="1"/>
</dbReference>
<keyword evidence="8" id="KW-1185">Reference proteome</keyword>
<dbReference type="PANTHER" id="PTHR21716">
    <property type="entry name" value="TRANSMEMBRANE PROTEIN"/>
    <property type="match status" value="1"/>
</dbReference>
<feature type="transmembrane region" description="Helical" evidence="6">
    <location>
        <begin position="275"/>
        <end position="295"/>
    </location>
</feature>
<dbReference type="GO" id="GO:0016020">
    <property type="term" value="C:membrane"/>
    <property type="evidence" value="ECO:0007669"/>
    <property type="project" value="UniProtKB-SubCell"/>
</dbReference>
<proteinExistence type="inferred from homology"/>
<dbReference type="InterPro" id="IPR014227">
    <property type="entry name" value="YtvI-like"/>
</dbReference>
<name>A0A3D8GWA1_9BACI</name>
<dbReference type="InterPro" id="IPR002549">
    <property type="entry name" value="AI-2E-like"/>
</dbReference>
<evidence type="ECO:0000256" key="1">
    <source>
        <dbReference type="ARBA" id="ARBA00004141"/>
    </source>
</evidence>
<keyword evidence="3 6" id="KW-0812">Transmembrane</keyword>
<evidence type="ECO:0000256" key="5">
    <source>
        <dbReference type="ARBA" id="ARBA00023136"/>
    </source>
</evidence>
<gene>
    <name evidence="7" type="primary">ytvI</name>
    <name evidence="7" type="ORF">DRW41_02485</name>
</gene>
<organism evidence="7 8">
    <name type="scientific">Neobacillus piezotolerans</name>
    <dbReference type="NCBI Taxonomy" id="2259171"/>
    <lineage>
        <taxon>Bacteria</taxon>
        <taxon>Bacillati</taxon>
        <taxon>Bacillota</taxon>
        <taxon>Bacilli</taxon>
        <taxon>Bacillales</taxon>
        <taxon>Bacillaceae</taxon>
        <taxon>Neobacillus</taxon>
    </lineage>
</organism>
<protein>
    <submittedName>
        <fullName evidence="7">Sporulation integral membrane protein YtvI</fullName>
    </submittedName>
</protein>
<dbReference type="GO" id="GO:0055085">
    <property type="term" value="P:transmembrane transport"/>
    <property type="evidence" value="ECO:0007669"/>
    <property type="project" value="TreeGrafter"/>
</dbReference>
<feature type="transmembrane region" description="Helical" evidence="6">
    <location>
        <begin position="315"/>
        <end position="337"/>
    </location>
</feature>
<evidence type="ECO:0000256" key="6">
    <source>
        <dbReference type="SAM" id="Phobius"/>
    </source>
</evidence>
<dbReference type="PANTHER" id="PTHR21716:SF68">
    <property type="entry name" value="TRANSPORT PROTEIN YTVI-RELATED"/>
    <property type="match status" value="1"/>
</dbReference>
<accession>A0A3D8GWA1</accession>
<feature type="transmembrane region" description="Helical" evidence="6">
    <location>
        <begin position="62"/>
        <end position="81"/>
    </location>
</feature>
<dbReference type="EMBL" id="QNQT01000001">
    <property type="protein sequence ID" value="RDU38451.1"/>
    <property type="molecule type" value="Genomic_DNA"/>
</dbReference>
<feature type="transmembrane region" description="Helical" evidence="6">
    <location>
        <begin position="242"/>
        <end position="268"/>
    </location>
</feature>
<reference evidence="7 8" key="1">
    <citation type="submission" date="2018-07" db="EMBL/GenBank/DDBJ databases">
        <title>Bacillus sp. YLB-04 draft genome sequence.</title>
        <authorList>
            <person name="Yu L."/>
            <person name="Tang X."/>
        </authorList>
    </citation>
    <scope>NUCLEOTIDE SEQUENCE [LARGE SCALE GENOMIC DNA]</scope>
    <source>
        <strain evidence="7 8">YLB-04</strain>
    </source>
</reference>